<sequence length="289" mass="30633">MPTAHPELIATCWTSAGDASPLGRQRSPSSVEERVRAVAATGWQGLGLVLADLLPVRDTIGFDGLRELVAANGLRHTEVELVEDWWTSGVAKEESDRRRDLLLDAAVALGALHVKAGPPVDTGPADPHDLVPGLRALARAAGERGVRVALEPLPFSTVSTLPLGARLVEEAGVPNLGLVVDAWHVFRAGTSLDELADALGPGSVFAVELNDADPQVVGTLFEDTVHRRRYPGEGCFDLDGLVRVLTAAGFEGPWGVEMLSTEHRTRPLEEGLRAAHASATAVLRRALSA</sequence>
<dbReference type="GO" id="GO:0016853">
    <property type="term" value="F:isomerase activity"/>
    <property type="evidence" value="ECO:0007669"/>
    <property type="project" value="UniProtKB-KW"/>
</dbReference>
<gene>
    <name evidence="3" type="ORF">JQN70_13025</name>
</gene>
<name>A0ABS2CN53_9MICO</name>
<evidence type="ECO:0000256" key="1">
    <source>
        <dbReference type="ARBA" id="ARBA00023277"/>
    </source>
</evidence>
<reference evidence="3" key="1">
    <citation type="submission" date="2021-02" db="EMBL/GenBank/DDBJ databases">
        <title>Phycicoccus sp. MQZ13P-5T, whole genome shotgun sequence.</title>
        <authorList>
            <person name="Tuo L."/>
        </authorList>
    </citation>
    <scope>NUCLEOTIDE SEQUENCE</scope>
    <source>
        <strain evidence="3">MQZ13P-5</strain>
    </source>
</reference>
<dbReference type="RefSeq" id="WP_204131786.1">
    <property type="nucleotide sequence ID" value="NZ_JAFDVD010000014.1"/>
</dbReference>
<dbReference type="InterPro" id="IPR036237">
    <property type="entry name" value="Xyl_isomerase-like_sf"/>
</dbReference>
<dbReference type="InterPro" id="IPR013022">
    <property type="entry name" value="Xyl_isomerase-like_TIM-brl"/>
</dbReference>
<evidence type="ECO:0000313" key="4">
    <source>
        <dbReference type="Proteomes" id="UP001430172"/>
    </source>
</evidence>
<dbReference type="Pfam" id="PF01261">
    <property type="entry name" value="AP_endonuc_2"/>
    <property type="match status" value="1"/>
</dbReference>
<evidence type="ECO:0000313" key="3">
    <source>
        <dbReference type="EMBL" id="MBM6401315.1"/>
    </source>
</evidence>
<proteinExistence type="predicted"/>
<dbReference type="Gene3D" id="3.20.20.150">
    <property type="entry name" value="Divalent-metal-dependent TIM barrel enzymes"/>
    <property type="match status" value="1"/>
</dbReference>
<accession>A0ABS2CN53</accession>
<feature type="domain" description="Xylose isomerase-like TIM barrel" evidence="2">
    <location>
        <begin position="35"/>
        <end position="273"/>
    </location>
</feature>
<keyword evidence="4" id="KW-1185">Reference proteome</keyword>
<dbReference type="InterPro" id="IPR050312">
    <property type="entry name" value="IolE/XylAMocC-like"/>
</dbReference>
<dbReference type="PANTHER" id="PTHR12110:SF48">
    <property type="entry name" value="BLL3656 PROTEIN"/>
    <property type="match status" value="1"/>
</dbReference>
<evidence type="ECO:0000259" key="2">
    <source>
        <dbReference type="Pfam" id="PF01261"/>
    </source>
</evidence>
<dbReference type="EMBL" id="JAFDVD010000014">
    <property type="protein sequence ID" value="MBM6401315.1"/>
    <property type="molecule type" value="Genomic_DNA"/>
</dbReference>
<keyword evidence="1" id="KW-0119">Carbohydrate metabolism</keyword>
<dbReference type="SUPFAM" id="SSF51658">
    <property type="entry name" value="Xylose isomerase-like"/>
    <property type="match status" value="1"/>
</dbReference>
<dbReference type="Proteomes" id="UP001430172">
    <property type="component" value="Unassembled WGS sequence"/>
</dbReference>
<protein>
    <submittedName>
        <fullName evidence="3">Sugar phosphate isomerase/epimerase</fullName>
    </submittedName>
</protein>
<dbReference type="PANTHER" id="PTHR12110">
    <property type="entry name" value="HYDROXYPYRUVATE ISOMERASE"/>
    <property type="match status" value="1"/>
</dbReference>
<organism evidence="3 4">
    <name type="scientific">Phycicoccus sonneratiae</name>
    <dbReference type="NCBI Taxonomy" id="2807628"/>
    <lineage>
        <taxon>Bacteria</taxon>
        <taxon>Bacillati</taxon>
        <taxon>Actinomycetota</taxon>
        <taxon>Actinomycetes</taxon>
        <taxon>Micrococcales</taxon>
        <taxon>Intrasporangiaceae</taxon>
        <taxon>Phycicoccus</taxon>
    </lineage>
</organism>
<comment type="caution">
    <text evidence="3">The sequence shown here is derived from an EMBL/GenBank/DDBJ whole genome shotgun (WGS) entry which is preliminary data.</text>
</comment>
<keyword evidence="3" id="KW-0413">Isomerase</keyword>